<proteinExistence type="predicted"/>
<organism evidence="2 3">
    <name type="scientific">Thermomonospora cellulosilytica</name>
    <dbReference type="NCBI Taxonomy" id="1411118"/>
    <lineage>
        <taxon>Bacteria</taxon>
        <taxon>Bacillati</taxon>
        <taxon>Actinomycetota</taxon>
        <taxon>Actinomycetes</taxon>
        <taxon>Streptosporangiales</taxon>
        <taxon>Thermomonosporaceae</taxon>
        <taxon>Thermomonospora</taxon>
    </lineage>
</organism>
<reference evidence="2 3" key="1">
    <citation type="submission" date="2020-08" db="EMBL/GenBank/DDBJ databases">
        <title>Sequencing the genomes of 1000 actinobacteria strains.</title>
        <authorList>
            <person name="Klenk H.-P."/>
        </authorList>
    </citation>
    <scope>NUCLEOTIDE SEQUENCE [LARGE SCALE GENOMIC DNA]</scope>
    <source>
        <strain evidence="2 3">DSM 45823</strain>
    </source>
</reference>
<evidence type="ECO:0000313" key="2">
    <source>
        <dbReference type="EMBL" id="MBA9003206.1"/>
    </source>
</evidence>
<dbReference type="RefSeq" id="WP_182705029.1">
    <property type="nucleotide sequence ID" value="NZ_JACJII010000001.1"/>
</dbReference>
<name>A0A7W3MWK5_9ACTN</name>
<keyword evidence="3" id="KW-1185">Reference proteome</keyword>
<sequence>MGRIIRRSKSSVSRFETGEYQLGEAECEALDRAWNTGRLFSILPHCARIGHDPNWLQQYKEQEAQAGLIKTWQSNLGTPPPRHPRQPAAPNLGPPPNASTSAEKTLTERRAPSWGLVDRLCGLADHPPRELHQAISHLH</sequence>
<dbReference type="AlphaFoldDB" id="A0A7W3MWK5"/>
<evidence type="ECO:0000313" key="3">
    <source>
        <dbReference type="Proteomes" id="UP000539313"/>
    </source>
</evidence>
<gene>
    <name evidence="2" type="ORF">HNR21_002088</name>
</gene>
<protein>
    <submittedName>
        <fullName evidence="2">Uncharacterized protein</fullName>
    </submittedName>
</protein>
<feature type="region of interest" description="Disordered" evidence="1">
    <location>
        <begin position="67"/>
        <end position="109"/>
    </location>
</feature>
<comment type="caution">
    <text evidence="2">The sequence shown here is derived from an EMBL/GenBank/DDBJ whole genome shotgun (WGS) entry which is preliminary data.</text>
</comment>
<evidence type="ECO:0000256" key="1">
    <source>
        <dbReference type="SAM" id="MobiDB-lite"/>
    </source>
</evidence>
<accession>A0A7W3MWK5</accession>
<dbReference type="EMBL" id="JACJII010000001">
    <property type="protein sequence ID" value="MBA9003206.1"/>
    <property type="molecule type" value="Genomic_DNA"/>
</dbReference>
<dbReference type="Proteomes" id="UP000539313">
    <property type="component" value="Unassembled WGS sequence"/>
</dbReference>